<comment type="caution">
    <text evidence="9">The sequence shown here is derived from an EMBL/GenBank/DDBJ whole genome shotgun (WGS) entry which is preliminary data.</text>
</comment>
<dbReference type="GO" id="GO:0000278">
    <property type="term" value="P:mitotic cell cycle"/>
    <property type="evidence" value="ECO:0007669"/>
    <property type="project" value="TreeGrafter"/>
</dbReference>
<dbReference type="GO" id="GO:0007020">
    <property type="term" value="P:microtubule nucleation"/>
    <property type="evidence" value="ECO:0007669"/>
    <property type="project" value="InterPro"/>
</dbReference>
<dbReference type="Proteomes" id="UP000652761">
    <property type="component" value="Unassembled WGS sequence"/>
</dbReference>
<feature type="region of interest" description="Disordered" evidence="6">
    <location>
        <begin position="25"/>
        <end position="146"/>
    </location>
</feature>
<feature type="domain" description="Gamma tubulin complex component C-terminal" evidence="7">
    <location>
        <begin position="889"/>
        <end position="1203"/>
    </location>
</feature>
<keyword evidence="10" id="KW-1185">Reference proteome</keyword>
<feature type="domain" description="Gamma tubulin complex component protein N-terminal" evidence="8">
    <location>
        <begin position="382"/>
        <end position="520"/>
    </location>
</feature>
<dbReference type="GO" id="GO:0000930">
    <property type="term" value="C:gamma-tubulin complex"/>
    <property type="evidence" value="ECO:0007669"/>
    <property type="project" value="TreeGrafter"/>
</dbReference>
<reference evidence="9" key="1">
    <citation type="submission" date="2017-07" db="EMBL/GenBank/DDBJ databases">
        <title>Taro Niue Genome Assembly and Annotation.</title>
        <authorList>
            <person name="Atibalentja N."/>
            <person name="Keating K."/>
            <person name="Fields C.J."/>
        </authorList>
    </citation>
    <scope>NUCLEOTIDE SEQUENCE</scope>
    <source>
        <strain evidence="9">Niue_2</strain>
        <tissue evidence="9">Leaf</tissue>
    </source>
</reference>
<comment type="subcellular location">
    <subcellularLocation>
        <location evidence="1">Cytoplasm</location>
        <location evidence="1">Cytoskeleton</location>
    </subcellularLocation>
</comment>
<evidence type="ECO:0000256" key="6">
    <source>
        <dbReference type="SAM" id="MobiDB-lite"/>
    </source>
</evidence>
<dbReference type="GO" id="GO:0051321">
    <property type="term" value="P:meiotic cell cycle"/>
    <property type="evidence" value="ECO:0007669"/>
    <property type="project" value="TreeGrafter"/>
</dbReference>
<dbReference type="EMBL" id="NMUH01003057">
    <property type="protein sequence ID" value="MQM03564.1"/>
    <property type="molecule type" value="Genomic_DNA"/>
</dbReference>
<accession>A0A843WHL8</accession>
<name>A0A843WHL8_COLES</name>
<evidence type="ECO:0000256" key="2">
    <source>
        <dbReference type="ARBA" id="ARBA00010337"/>
    </source>
</evidence>
<dbReference type="GO" id="GO:0000922">
    <property type="term" value="C:spindle pole"/>
    <property type="evidence" value="ECO:0007669"/>
    <property type="project" value="InterPro"/>
</dbReference>
<proteinExistence type="inferred from homology"/>
<evidence type="ECO:0008006" key="11">
    <source>
        <dbReference type="Google" id="ProtNLM"/>
    </source>
</evidence>
<keyword evidence="5" id="KW-0206">Cytoskeleton</keyword>
<dbReference type="InterPro" id="IPR042241">
    <property type="entry name" value="GCP_C_sf"/>
</dbReference>
<evidence type="ECO:0000256" key="5">
    <source>
        <dbReference type="ARBA" id="ARBA00023212"/>
    </source>
</evidence>
<evidence type="ECO:0000256" key="1">
    <source>
        <dbReference type="ARBA" id="ARBA00004245"/>
    </source>
</evidence>
<dbReference type="Gene3D" id="1.20.120.1900">
    <property type="entry name" value="Gamma-tubulin complex, C-terminal domain"/>
    <property type="match status" value="1"/>
</dbReference>
<feature type="compositionally biased region" description="Low complexity" evidence="6">
    <location>
        <begin position="71"/>
        <end position="89"/>
    </location>
</feature>
<feature type="compositionally biased region" description="Gly residues" evidence="6">
    <location>
        <begin position="90"/>
        <end position="99"/>
    </location>
</feature>
<keyword evidence="4" id="KW-0493">Microtubule</keyword>
<sequence length="1230" mass="138186">MLPFIEHYWLSFSMRQGYLPCPQLSPGLPKSPRRKRRHAASFHSSLPARRRPRQQGGDGGCGWRRRRRTRAATAAHQGGSGRPSAAGASSGKGCGGGHPRQGRRRQQQGPAATAAGASSGGAPSFPASSSPSRRGRARQRLGTEKREDSQCFVNKLYCSISRGIPFAEPVSSLRIDESDVVHGVLQMLQGFSSPLFTWDENSRSFVVAHGKFVSHLSQSSFRCILNQFVHAATCLKLVELFIKEVETLKNGFPTLKAFSNSVLLPSLICHLLFPYLVSVPGACGHNRVRNIALNEEVKTSPSDSKVTATLVGLTNPLSSNFFVSLCSGAEHLMQVVYGAVPSNLFLAELSIPAAEIAVLILDHLYKRLNEISLVQGGEVEEAYHMLLVIFVGSLLPYLRGLYYWLYDGTLDDPYDEMFFYANTAVTIDQAAFWDKSYLLRSWTFRSNSDAPSSDDDHYTVQVLGGRGNVESILRGNHTDLDVVCPVFLKDVARAILSAGKSLKLVQYVHDQLDAISGRDSNCRKNDFKMRESLSSWVLISSSMDHVGGEPECAFSLDSESESVIKDHFSNDSAVKRFSGQGMGVLTLSEIFLVSLVGLLGGSNHISEDLGILYQSFPEISKACRLYIEKQMLEKDTGSALPLSSEKFWYKFFTDTIVQKNCKLYNQKEFYDHCMTKNVRNSSALEKVNGSVILCRQEINHLCLTDEATFSQSFCPENPVTSVCTKFLDERSDFRDELNISRNFHLPSLNDELLREAIFGGCFTGDSVNSSQQSEGMHPRFRGTDYMCGFRFSELDCHCLIEDVMALESLYPFPTILPCVTEDIPLSDLLPFQDDSTLASRILDWIQGANLKTKPLPAVIIQNCLHVYINKQVDWVGNHILLKLMNDWKLMEELRVLRAIYLLGSGDILQQFLLVIFCKLDKAGSWDDDFELNTILQESIRNSADGAILGTPDSLTVSIIKSRAPDNVEYATNPGSTPRKIQNQRIGVNDLDAMEFTYKVSWPLDLIINVEAIKKYNQVMRFLLKIKHAKFVLDKTRRWMWKRRGVMTRDHKHQLLVEQKLLHFVDAFHQYVMDRVFHNAWIELCHNMASAGSLDEVIEVHDAYLLSVQRQCFVAPDKLWALIASRIKSILGLALDFYSVQQTLCTGGAAPAIKARCEMEVDRIEKQFDDCISFLLRILSFKLNVGQFPHLADLVTRINYNHYYMSDKGNLLTTPSFEASKLRKTYLNRND</sequence>
<dbReference type="Pfam" id="PF17681">
    <property type="entry name" value="GCP_N_terminal"/>
    <property type="match status" value="1"/>
</dbReference>
<comment type="similarity">
    <text evidence="2">Belongs to the TUBGCP family.</text>
</comment>
<dbReference type="GO" id="GO:0043015">
    <property type="term" value="F:gamma-tubulin binding"/>
    <property type="evidence" value="ECO:0007669"/>
    <property type="project" value="InterPro"/>
</dbReference>
<dbReference type="GO" id="GO:0051225">
    <property type="term" value="P:spindle assembly"/>
    <property type="evidence" value="ECO:0007669"/>
    <property type="project" value="TreeGrafter"/>
</dbReference>
<feature type="compositionally biased region" description="Basic residues" evidence="6">
    <location>
        <begin position="31"/>
        <end position="40"/>
    </location>
</feature>
<evidence type="ECO:0000256" key="3">
    <source>
        <dbReference type="ARBA" id="ARBA00022490"/>
    </source>
</evidence>
<dbReference type="GO" id="GO:0005874">
    <property type="term" value="C:microtubule"/>
    <property type="evidence" value="ECO:0007669"/>
    <property type="project" value="UniProtKB-KW"/>
</dbReference>
<organism evidence="9 10">
    <name type="scientific">Colocasia esculenta</name>
    <name type="common">Wild taro</name>
    <name type="synonym">Arum esculentum</name>
    <dbReference type="NCBI Taxonomy" id="4460"/>
    <lineage>
        <taxon>Eukaryota</taxon>
        <taxon>Viridiplantae</taxon>
        <taxon>Streptophyta</taxon>
        <taxon>Embryophyta</taxon>
        <taxon>Tracheophyta</taxon>
        <taxon>Spermatophyta</taxon>
        <taxon>Magnoliopsida</taxon>
        <taxon>Liliopsida</taxon>
        <taxon>Araceae</taxon>
        <taxon>Aroideae</taxon>
        <taxon>Colocasieae</taxon>
        <taxon>Colocasia</taxon>
    </lineage>
</organism>
<dbReference type="OrthoDB" id="66546at2759"/>
<keyword evidence="3" id="KW-0963">Cytoplasm</keyword>
<evidence type="ECO:0000313" key="10">
    <source>
        <dbReference type="Proteomes" id="UP000652761"/>
    </source>
</evidence>
<dbReference type="AlphaFoldDB" id="A0A843WHL8"/>
<dbReference type="InterPro" id="IPR007259">
    <property type="entry name" value="GCP"/>
</dbReference>
<gene>
    <name evidence="9" type="ORF">Taro_036354</name>
</gene>
<evidence type="ECO:0000259" key="8">
    <source>
        <dbReference type="Pfam" id="PF17681"/>
    </source>
</evidence>
<dbReference type="InterPro" id="IPR040457">
    <property type="entry name" value="GCP_C"/>
</dbReference>
<dbReference type="Pfam" id="PF04130">
    <property type="entry name" value="GCP_C_terminal"/>
    <property type="match status" value="1"/>
</dbReference>
<dbReference type="PANTHER" id="PTHR19302:SF33">
    <property type="entry name" value="GAMMA-TUBULIN COMPLEX COMPONENT 5"/>
    <property type="match status" value="1"/>
</dbReference>
<protein>
    <recommendedName>
        <fullName evidence="11">Gamma-tubulin complex component</fullName>
    </recommendedName>
</protein>
<feature type="compositionally biased region" description="Low complexity" evidence="6">
    <location>
        <begin position="107"/>
        <end position="132"/>
    </location>
</feature>
<dbReference type="GO" id="GO:0031122">
    <property type="term" value="P:cytoplasmic microtubule organization"/>
    <property type="evidence" value="ECO:0007669"/>
    <property type="project" value="TreeGrafter"/>
</dbReference>
<evidence type="ECO:0000256" key="4">
    <source>
        <dbReference type="ARBA" id="ARBA00022701"/>
    </source>
</evidence>
<dbReference type="PANTHER" id="PTHR19302">
    <property type="entry name" value="GAMMA TUBULIN COMPLEX PROTEIN"/>
    <property type="match status" value="1"/>
</dbReference>
<evidence type="ECO:0000313" key="9">
    <source>
        <dbReference type="EMBL" id="MQM03564.1"/>
    </source>
</evidence>
<dbReference type="InterPro" id="IPR041470">
    <property type="entry name" value="GCP_N"/>
</dbReference>
<dbReference type="GO" id="GO:0051011">
    <property type="term" value="F:microtubule minus-end binding"/>
    <property type="evidence" value="ECO:0007669"/>
    <property type="project" value="TreeGrafter"/>
</dbReference>
<evidence type="ECO:0000259" key="7">
    <source>
        <dbReference type="Pfam" id="PF04130"/>
    </source>
</evidence>